<dbReference type="PANTHER" id="PTHR11216:SF174">
    <property type="entry name" value="GH06923P"/>
    <property type="match status" value="1"/>
</dbReference>
<dbReference type="SUPFAM" id="SSF47473">
    <property type="entry name" value="EF-hand"/>
    <property type="match status" value="3"/>
</dbReference>
<dbReference type="EMBL" id="JAWQEG010001478">
    <property type="protein sequence ID" value="KAK3879204.1"/>
    <property type="molecule type" value="Genomic_DNA"/>
</dbReference>
<feature type="domain" description="EH" evidence="8">
    <location>
        <begin position="35"/>
        <end position="116"/>
    </location>
</feature>
<dbReference type="GO" id="GO:0016197">
    <property type="term" value="P:endosomal transport"/>
    <property type="evidence" value="ECO:0007669"/>
    <property type="project" value="TreeGrafter"/>
</dbReference>
<feature type="domain" description="EF-hand" evidence="9">
    <location>
        <begin position="165"/>
        <end position="200"/>
    </location>
</feature>
<comment type="caution">
    <text evidence="11">The sequence shown here is derived from an EMBL/GenBank/DDBJ whole genome shotgun (WGS) entry which is preliminary data.</text>
</comment>
<dbReference type="SMART" id="SM00027">
    <property type="entry name" value="EH"/>
    <property type="match status" value="3"/>
</dbReference>
<evidence type="ECO:0000259" key="8">
    <source>
        <dbReference type="PROSITE" id="PS50031"/>
    </source>
</evidence>
<feature type="compositionally biased region" description="Low complexity" evidence="6">
    <location>
        <begin position="413"/>
        <end position="430"/>
    </location>
</feature>
<evidence type="ECO:0000256" key="7">
    <source>
        <dbReference type="SAM" id="Phobius"/>
    </source>
</evidence>
<reference evidence="11" key="1">
    <citation type="submission" date="2023-10" db="EMBL/GenBank/DDBJ databases">
        <title>Genome assemblies of two species of porcelain crab, Petrolisthes cinctipes and Petrolisthes manimaculis (Anomura: Porcellanidae).</title>
        <authorList>
            <person name="Angst P."/>
        </authorList>
    </citation>
    <scope>NUCLEOTIDE SEQUENCE</scope>
    <source>
        <strain evidence="11">PB745_01</strain>
        <tissue evidence="11">Gill</tissue>
    </source>
</reference>
<evidence type="ECO:0000256" key="4">
    <source>
        <dbReference type="ARBA" id="ARBA00022989"/>
    </source>
</evidence>
<dbReference type="GO" id="GO:0005886">
    <property type="term" value="C:plasma membrane"/>
    <property type="evidence" value="ECO:0007669"/>
    <property type="project" value="TreeGrafter"/>
</dbReference>
<comment type="subcellular location">
    <subcellularLocation>
        <location evidence="1">Membrane</location>
        <topology evidence="1">Multi-pass membrane protein</topology>
    </subcellularLocation>
</comment>
<dbReference type="GO" id="GO:0005509">
    <property type="term" value="F:calcium ion binding"/>
    <property type="evidence" value="ECO:0007669"/>
    <property type="project" value="InterPro"/>
</dbReference>
<dbReference type="InterPro" id="IPR000261">
    <property type="entry name" value="EH_dom"/>
</dbReference>
<dbReference type="Pfam" id="PF12763">
    <property type="entry name" value="EH"/>
    <property type="match status" value="3"/>
</dbReference>
<evidence type="ECO:0000259" key="9">
    <source>
        <dbReference type="PROSITE" id="PS50222"/>
    </source>
</evidence>
<dbReference type="GO" id="GO:0005737">
    <property type="term" value="C:cytoplasm"/>
    <property type="evidence" value="ECO:0007669"/>
    <property type="project" value="TreeGrafter"/>
</dbReference>
<dbReference type="Gene3D" id="1.20.1250.20">
    <property type="entry name" value="MFS general substrate transporter like domains"/>
    <property type="match status" value="1"/>
</dbReference>
<proteinExistence type="predicted"/>
<evidence type="ECO:0000259" key="10">
    <source>
        <dbReference type="PROSITE" id="PS50850"/>
    </source>
</evidence>
<evidence type="ECO:0000313" key="12">
    <source>
        <dbReference type="Proteomes" id="UP001286313"/>
    </source>
</evidence>
<gene>
    <name evidence="11" type="ORF">Pcinc_016199</name>
</gene>
<feature type="compositionally biased region" description="Pro residues" evidence="6">
    <location>
        <begin position="104"/>
        <end position="119"/>
    </location>
</feature>
<accession>A0AAE1KP00</accession>
<feature type="domain" description="Major facilitator superfamily (MFS) profile" evidence="10">
    <location>
        <begin position="454"/>
        <end position="908"/>
    </location>
</feature>
<dbReference type="InterPro" id="IPR020846">
    <property type="entry name" value="MFS_dom"/>
</dbReference>
<dbReference type="InterPro" id="IPR005829">
    <property type="entry name" value="Sugar_transporter_CS"/>
</dbReference>
<feature type="transmembrane region" description="Helical" evidence="7">
    <location>
        <begin position="528"/>
        <end position="547"/>
    </location>
</feature>
<dbReference type="InterPro" id="IPR018247">
    <property type="entry name" value="EF_Hand_1_Ca_BS"/>
</dbReference>
<evidence type="ECO:0000256" key="2">
    <source>
        <dbReference type="ARBA" id="ARBA00022692"/>
    </source>
</evidence>
<feature type="domain" description="EF-hand" evidence="9">
    <location>
        <begin position="281"/>
        <end position="316"/>
    </location>
</feature>
<dbReference type="PROSITE" id="PS50850">
    <property type="entry name" value="MFS"/>
    <property type="match status" value="1"/>
</dbReference>
<feature type="region of interest" description="Disordered" evidence="6">
    <location>
        <begin position="104"/>
        <end position="127"/>
    </location>
</feature>
<organism evidence="11 12">
    <name type="scientific">Petrolisthes cinctipes</name>
    <name type="common">Flat porcelain crab</name>
    <dbReference type="NCBI Taxonomy" id="88211"/>
    <lineage>
        <taxon>Eukaryota</taxon>
        <taxon>Metazoa</taxon>
        <taxon>Ecdysozoa</taxon>
        <taxon>Arthropoda</taxon>
        <taxon>Crustacea</taxon>
        <taxon>Multicrustacea</taxon>
        <taxon>Malacostraca</taxon>
        <taxon>Eumalacostraca</taxon>
        <taxon>Eucarida</taxon>
        <taxon>Decapoda</taxon>
        <taxon>Pleocyemata</taxon>
        <taxon>Anomura</taxon>
        <taxon>Galatheoidea</taxon>
        <taxon>Porcellanidae</taxon>
        <taxon>Petrolisthes</taxon>
    </lineage>
</organism>
<dbReference type="Proteomes" id="UP001286313">
    <property type="component" value="Unassembled WGS sequence"/>
</dbReference>
<dbReference type="PROSITE" id="PS00216">
    <property type="entry name" value="SUGAR_TRANSPORT_1"/>
    <property type="match status" value="1"/>
</dbReference>
<feature type="transmembrane region" description="Helical" evidence="7">
    <location>
        <begin position="693"/>
        <end position="714"/>
    </location>
</feature>
<feature type="transmembrane region" description="Helical" evidence="7">
    <location>
        <begin position="884"/>
        <end position="904"/>
    </location>
</feature>
<feature type="transmembrane region" description="Helical" evidence="7">
    <location>
        <begin position="452"/>
        <end position="471"/>
    </location>
</feature>
<feature type="region of interest" description="Disordered" evidence="6">
    <location>
        <begin position="412"/>
        <end position="443"/>
    </location>
</feature>
<dbReference type="InterPro" id="IPR005828">
    <property type="entry name" value="MFS_sugar_transport-like"/>
</dbReference>
<keyword evidence="5 7" id="KW-0472">Membrane</keyword>
<dbReference type="Gene3D" id="1.10.238.10">
    <property type="entry name" value="EF-hand"/>
    <property type="match status" value="3"/>
</dbReference>
<keyword evidence="4 7" id="KW-1133">Transmembrane helix</keyword>
<feature type="region of interest" description="Disordered" evidence="6">
    <location>
        <begin position="209"/>
        <end position="276"/>
    </location>
</feature>
<feature type="transmembrane region" description="Helical" evidence="7">
    <location>
        <begin position="819"/>
        <end position="842"/>
    </location>
</feature>
<dbReference type="PANTHER" id="PTHR11216">
    <property type="entry name" value="EH DOMAIN"/>
    <property type="match status" value="1"/>
</dbReference>
<dbReference type="InterPro" id="IPR002048">
    <property type="entry name" value="EF_hand_dom"/>
</dbReference>
<feature type="transmembrane region" description="Helical" evidence="7">
    <location>
        <begin position="734"/>
        <end position="751"/>
    </location>
</feature>
<name>A0AAE1KP00_PETCI</name>
<keyword evidence="12" id="KW-1185">Reference proteome</keyword>
<dbReference type="GO" id="GO:0022857">
    <property type="term" value="F:transmembrane transporter activity"/>
    <property type="evidence" value="ECO:0007669"/>
    <property type="project" value="InterPro"/>
</dbReference>
<feature type="domain" description="EH" evidence="8">
    <location>
        <begin position="133"/>
        <end position="221"/>
    </location>
</feature>
<evidence type="ECO:0000313" key="11">
    <source>
        <dbReference type="EMBL" id="KAK3879204.1"/>
    </source>
</evidence>
<feature type="domain" description="EH" evidence="8">
    <location>
        <begin position="282"/>
        <end position="371"/>
    </location>
</feature>
<keyword evidence="3" id="KW-0106">Calcium</keyword>
<dbReference type="GO" id="GO:0006897">
    <property type="term" value="P:endocytosis"/>
    <property type="evidence" value="ECO:0007669"/>
    <property type="project" value="TreeGrafter"/>
</dbReference>
<dbReference type="CDD" id="cd00052">
    <property type="entry name" value="EH"/>
    <property type="match status" value="3"/>
</dbReference>
<dbReference type="AlphaFoldDB" id="A0AAE1KP00"/>
<feature type="transmembrane region" description="Helical" evidence="7">
    <location>
        <begin position="758"/>
        <end position="780"/>
    </location>
</feature>
<feature type="transmembrane region" description="Helical" evidence="7">
    <location>
        <begin position="619"/>
        <end position="641"/>
    </location>
</feature>
<evidence type="ECO:0000256" key="5">
    <source>
        <dbReference type="ARBA" id="ARBA00023136"/>
    </source>
</evidence>
<dbReference type="PROSITE" id="PS50031">
    <property type="entry name" value="EH"/>
    <property type="match status" value="3"/>
</dbReference>
<dbReference type="SUPFAM" id="SSF103473">
    <property type="entry name" value="MFS general substrate transporter"/>
    <property type="match status" value="1"/>
</dbReference>
<dbReference type="PROSITE" id="PS50222">
    <property type="entry name" value="EF_HAND_2"/>
    <property type="match status" value="2"/>
</dbReference>
<dbReference type="InterPro" id="IPR036259">
    <property type="entry name" value="MFS_trans_sf"/>
</dbReference>
<protein>
    <submittedName>
        <fullName evidence="11">Uncharacterized protein</fullName>
    </submittedName>
</protein>
<keyword evidence="2 7" id="KW-0812">Transmembrane</keyword>
<evidence type="ECO:0000256" key="3">
    <source>
        <dbReference type="ARBA" id="ARBA00022837"/>
    </source>
</evidence>
<feature type="compositionally biased region" description="Pro residues" evidence="6">
    <location>
        <begin position="228"/>
        <end position="242"/>
    </location>
</feature>
<dbReference type="Pfam" id="PF00083">
    <property type="entry name" value="Sugar_tr"/>
    <property type="match status" value="1"/>
</dbReference>
<dbReference type="SMART" id="SM00054">
    <property type="entry name" value="EFh"/>
    <property type="match status" value="3"/>
</dbReference>
<dbReference type="InterPro" id="IPR011992">
    <property type="entry name" value="EF-hand-dom_pair"/>
</dbReference>
<evidence type="ECO:0000256" key="6">
    <source>
        <dbReference type="SAM" id="MobiDB-lite"/>
    </source>
</evidence>
<dbReference type="PROSITE" id="PS00018">
    <property type="entry name" value="EF_HAND_1"/>
    <property type="match status" value="2"/>
</dbReference>
<evidence type="ECO:0000256" key="1">
    <source>
        <dbReference type="ARBA" id="ARBA00004141"/>
    </source>
</evidence>
<sequence length="913" mass="99560">MFLAWLPYYSKATVPKSVGGNRFLGRTELRVAGDQAGQFEAWYKKVDSSGSGAIQAGPAAGFLKKSGLNDNILSKIWDISDPGGKGYLDKTGFFVALKMVSLGEPPPHPPPPTKPPPPQQAASGGVWTRTPTDRVRYDQIFNTLGPEANKLHGNKVRGVMLNSKLPMEILGKIWDLADMDKDGSLDRAEFSIAMHLIYKVLENNPMPPSIPQEMLSSAQRAGVAQGPVPAPLAPPSQMPPPNTLKQQPAKDNLASGVDATSGTTAEKPQGPPPAPWVISAAEKARYDVMFHNADLDKDGYVSGQEIKGVFLQSGLPQMVLAHIWNLCDMKQTGKLTSEQFALAMWFIQQKLAGTDPPAALTPEMIPPTMRPKPAAESNGPLITPPVLLINWYFTNATTSHSLTVSLRSLENASTPPSSSMTTTSHSLTVSRRSLEDASTPPSSSMKYSFYQVWLIMTISTCYIIFGMNIGWPNTIYLHLAVDNTTLFDTHLNLSPSQLDWIGSSSTIGGAVMVIPAGWIVGKLGRRRGIIICAFLHTLGWLPIALAINYYMIILGRLLTGASMAMTVVCTRTYIAELASNNIRGIMTTSLDLMRGFGYISVVALGMGTTWYYISFICTAGIFIYTIVALLVFPESPTYLIIQGKKEEAREIIVRLRGTRTGIEKELKELELLNQREDGRRGWRALLSEDNLKSLLTLIGLFITVGLSGISVMTVATTRLLKTTIPSLDASLTTLINMVAILCGSLILFILVDRIGRRWCLRISLSVMTVAYTVLGTLSYLEPSSFQVNVLPSVANASDVIYNTEESNTGSAFLSLKSMIMVSCFITIAVCMTTCLSVPFMLTGEYFPSIVRSQVLSICIAVSTLISSLLLQLYSIMESTITISGVYWCYGVMSLVSLVYLSLFIRETNQRSVG</sequence>
<feature type="transmembrane region" description="Helical" evidence="7">
    <location>
        <begin position="854"/>
        <end position="872"/>
    </location>
</feature>